<dbReference type="OrthoDB" id="6077750at2759"/>
<organism evidence="3 4">
    <name type="scientific">Lottia gigantea</name>
    <name type="common">Giant owl limpet</name>
    <dbReference type="NCBI Taxonomy" id="225164"/>
    <lineage>
        <taxon>Eukaryota</taxon>
        <taxon>Metazoa</taxon>
        <taxon>Spiralia</taxon>
        <taxon>Lophotrochozoa</taxon>
        <taxon>Mollusca</taxon>
        <taxon>Gastropoda</taxon>
        <taxon>Patellogastropoda</taxon>
        <taxon>Lottioidea</taxon>
        <taxon>Lottiidae</taxon>
        <taxon>Lottia</taxon>
    </lineage>
</organism>
<dbReference type="RefSeq" id="XP_009064538.1">
    <property type="nucleotide sequence ID" value="XM_009066290.1"/>
</dbReference>
<reference evidence="3 4" key="1">
    <citation type="journal article" date="2013" name="Nature">
        <title>Insights into bilaterian evolution from three spiralian genomes.</title>
        <authorList>
            <person name="Simakov O."/>
            <person name="Marletaz F."/>
            <person name="Cho S.J."/>
            <person name="Edsinger-Gonzales E."/>
            <person name="Havlak P."/>
            <person name="Hellsten U."/>
            <person name="Kuo D.H."/>
            <person name="Larsson T."/>
            <person name="Lv J."/>
            <person name="Arendt D."/>
            <person name="Savage R."/>
            <person name="Osoegawa K."/>
            <person name="de Jong P."/>
            <person name="Grimwood J."/>
            <person name="Chapman J.A."/>
            <person name="Shapiro H."/>
            <person name="Aerts A."/>
            <person name="Otillar R.P."/>
            <person name="Terry A.Y."/>
            <person name="Boore J.L."/>
            <person name="Grigoriev I.V."/>
            <person name="Lindberg D.R."/>
            <person name="Seaver E.C."/>
            <person name="Weisblat D.A."/>
            <person name="Putnam N.H."/>
            <person name="Rokhsar D.S."/>
        </authorList>
    </citation>
    <scope>NUCLEOTIDE SEQUENCE [LARGE SCALE GENOMIC DNA]</scope>
</reference>
<feature type="region of interest" description="Disordered" evidence="1">
    <location>
        <begin position="594"/>
        <end position="634"/>
    </location>
</feature>
<dbReference type="EMBL" id="KB203412">
    <property type="protein sequence ID" value="ESO84736.1"/>
    <property type="molecule type" value="Genomic_DNA"/>
</dbReference>
<evidence type="ECO:0008006" key="5">
    <source>
        <dbReference type="Google" id="ProtNLM"/>
    </source>
</evidence>
<keyword evidence="2" id="KW-0812">Transmembrane</keyword>
<name>V3ZUW4_LOTGI</name>
<gene>
    <name evidence="3" type="ORF">LOTGIDRAFT_168400</name>
</gene>
<protein>
    <recommendedName>
        <fullName evidence="5">Envelope fusion protein</fullName>
    </recommendedName>
</protein>
<dbReference type="InterPro" id="IPR022048">
    <property type="entry name" value="Envelope_fusion-like"/>
</dbReference>
<evidence type="ECO:0000256" key="1">
    <source>
        <dbReference type="SAM" id="MobiDB-lite"/>
    </source>
</evidence>
<keyword evidence="4" id="KW-1185">Reference proteome</keyword>
<evidence type="ECO:0000313" key="3">
    <source>
        <dbReference type="EMBL" id="ESO84736.1"/>
    </source>
</evidence>
<sequence>MTDSILTYKNTLFRPVNRIATSRSRWLLTLVHDIRPYLEFLDKLSNDIGRTLWTVDSIMASYYTQDNSSTEYGLTFEKMKLEIVSLRFEIDSLVKTTHEYKDLSISKRHKRALLPFVGDALSWLFGTVSSSDLNKIRGNINKLASNQKAISHVVSESLSILNVSRLQISNNRNQINALSDGLRKLDLKLENIVAQFKKQILKLEGFVHLFLRTKLVLDDIKLMILDAISYSKNTKILLSMLTLGHLGPSVIVPEKLRKLLLEIQDKLPPSVKLPANPKTNLWHYYKILTCVSFIEDHKIIIILNIPLLDNDDHYIIYKVHSLPVPMMTNHVLSKSKGTSRFVARYKLETTTLAVSVDSTKYALITDDESKQCTNPHMNFCQIKSPIFPINLSELCVMALFSKNEVKTSSRCDISVKPNEILPTTVYFTNGYWAVIVRKQTRFSIVCQDTHLEHSSIVVKPPIQIIHLKPTCKAVNDHVTLPSHNTNESTYFDSTSFKHLLTNFNESITDIWKPITDPFGNYTLTKLPPKFFPIGKLVSELDDLHPIENLKKQTWPLWAWVTLCVVSAVGVLILYIVFKLYTKPLMLRFKSPWRRSDRKGESSDKVPTDQSTEAIPMVTMKQPSAPDDERLYPDISGANTLHSLLNLAQQQRAIQKTETNL</sequence>
<evidence type="ECO:0000256" key="2">
    <source>
        <dbReference type="SAM" id="Phobius"/>
    </source>
</evidence>
<feature type="compositionally biased region" description="Basic and acidic residues" evidence="1">
    <location>
        <begin position="594"/>
        <end position="606"/>
    </location>
</feature>
<keyword evidence="2" id="KW-1133">Transmembrane helix</keyword>
<dbReference type="KEGG" id="lgi:LOTGIDRAFT_168400"/>
<dbReference type="AlphaFoldDB" id="V3ZUW4"/>
<evidence type="ECO:0000313" key="4">
    <source>
        <dbReference type="Proteomes" id="UP000030746"/>
    </source>
</evidence>
<dbReference type="Pfam" id="PF12259">
    <property type="entry name" value="Baculo_F"/>
    <property type="match status" value="1"/>
</dbReference>
<dbReference type="OMA" id="NIEMANC"/>
<dbReference type="HOGENOM" id="CLU_415793_0_0_1"/>
<proteinExistence type="predicted"/>
<keyword evidence="2" id="KW-0472">Membrane</keyword>
<dbReference type="GeneID" id="20240873"/>
<dbReference type="Proteomes" id="UP000030746">
    <property type="component" value="Unassembled WGS sequence"/>
</dbReference>
<accession>V3ZUW4</accession>
<feature type="transmembrane region" description="Helical" evidence="2">
    <location>
        <begin position="556"/>
        <end position="577"/>
    </location>
</feature>
<dbReference type="CTD" id="20240873"/>